<feature type="transmembrane region" description="Helical" evidence="9">
    <location>
        <begin position="54"/>
        <end position="75"/>
    </location>
</feature>
<comment type="function">
    <text evidence="9">Converts cobyric acid to cobinamide by the addition of aminopropanol on the F carboxylic group.</text>
</comment>
<organism evidence="10 11">
    <name type="scientific">Candidatus Allocopromorpha excrementigallinarum</name>
    <dbReference type="NCBI Taxonomy" id="2840742"/>
    <lineage>
        <taxon>Bacteria</taxon>
        <taxon>Bacillati</taxon>
        <taxon>Bacillota</taxon>
        <taxon>Clostridia</taxon>
        <taxon>Eubacteriales</taxon>
        <taxon>Eubacteriaceae</taxon>
        <taxon>Eubacteriaceae incertae sedis</taxon>
        <taxon>Candidatus Allocopromorpha</taxon>
    </lineage>
</organism>
<dbReference type="Pfam" id="PF03186">
    <property type="entry name" value="CobD_Cbib"/>
    <property type="match status" value="1"/>
</dbReference>
<comment type="caution">
    <text evidence="10">The sequence shown here is derived from an EMBL/GenBank/DDBJ whole genome shotgun (WGS) entry which is preliminary data.</text>
</comment>
<dbReference type="InterPro" id="IPR004485">
    <property type="entry name" value="Cobalamin_biosynth_CobD/CbiB"/>
</dbReference>
<keyword evidence="7 9" id="KW-1133">Transmembrane helix</keyword>
<evidence type="ECO:0000256" key="7">
    <source>
        <dbReference type="ARBA" id="ARBA00022989"/>
    </source>
</evidence>
<evidence type="ECO:0000256" key="8">
    <source>
        <dbReference type="ARBA" id="ARBA00023136"/>
    </source>
</evidence>
<dbReference type="GO" id="GO:0009236">
    <property type="term" value="P:cobalamin biosynthetic process"/>
    <property type="evidence" value="ECO:0007669"/>
    <property type="project" value="UniProtKB-UniRule"/>
</dbReference>
<name>A0A9D1L709_9FIRM</name>
<feature type="transmembrane region" description="Helical" evidence="9">
    <location>
        <begin position="155"/>
        <end position="173"/>
    </location>
</feature>
<comment type="subcellular location">
    <subcellularLocation>
        <location evidence="1 9">Cell membrane</location>
        <topology evidence="1 9">Multi-pass membrane protein</topology>
    </subcellularLocation>
</comment>
<dbReference type="HAMAP" id="MF_00024">
    <property type="entry name" value="CobD_CbiB"/>
    <property type="match status" value="1"/>
</dbReference>
<dbReference type="GO" id="GO:0005886">
    <property type="term" value="C:plasma membrane"/>
    <property type="evidence" value="ECO:0007669"/>
    <property type="project" value="UniProtKB-SubCell"/>
</dbReference>
<keyword evidence="5 9" id="KW-0169">Cobalamin biosynthesis</keyword>
<evidence type="ECO:0000256" key="9">
    <source>
        <dbReference type="HAMAP-Rule" id="MF_00024"/>
    </source>
</evidence>
<proteinExistence type="inferred from homology"/>
<dbReference type="GO" id="GO:0015420">
    <property type="term" value="F:ABC-type vitamin B12 transporter activity"/>
    <property type="evidence" value="ECO:0007669"/>
    <property type="project" value="UniProtKB-UniRule"/>
</dbReference>
<reference evidence="10" key="2">
    <citation type="journal article" date="2021" name="PeerJ">
        <title>Extensive microbial diversity within the chicken gut microbiome revealed by metagenomics and culture.</title>
        <authorList>
            <person name="Gilroy R."/>
            <person name="Ravi A."/>
            <person name="Getino M."/>
            <person name="Pursley I."/>
            <person name="Horton D.L."/>
            <person name="Alikhan N.F."/>
            <person name="Baker D."/>
            <person name="Gharbi K."/>
            <person name="Hall N."/>
            <person name="Watson M."/>
            <person name="Adriaenssens E.M."/>
            <person name="Foster-Nyarko E."/>
            <person name="Jarju S."/>
            <person name="Secka A."/>
            <person name="Antonio M."/>
            <person name="Oren A."/>
            <person name="Chaudhuri R.R."/>
            <person name="La Ragione R."/>
            <person name="Hildebrand F."/>
            <person name="Pallen M.J."/>
        </authorList>
    </citation>
    <scope>NUCLEOTIDE SEQUENCE</scope>
    <source>
        <strain evidence="10">ChiHcec3-6078</strain>
    </source>
</reference>
<evidence type="ECO:0000256" key="6">
    <source>
        <dbReference type="ARBA" id="ARBA00022692"/>
    </source>
</evidence>
<comment type="pathway">
    <text evidence="2 9">Cofactor biosynthesis; adenosylcobalamin biosynthesis.</text>
</comment>
<evidence type="ECO:0000256" key="1">
    <source>
        <dbReference type="ARBA" id="ARBA00004651"/>
    </source>
</evidence>
<evidence type="ECO:0000256" key="5">
    <source>
        <dbReference type="ARBA" id="ARBA00022573"/>
    </source>
</evidence>
<evidence type="ECO:0000313" key="10">
    <source>
        <dbReference type="EMBL" id="HIU25642.1"/>
    </source>
</evidence>
<dbReference type="GO" id="GO:0048472">
    <property type="term" value="F:threonine-phosphate decarboxylase activity"/>
    <property type="evidence" value="ECO:0007669"/>
    <property type="project" value="InterPro"/>
</dbReference>
<evidence type="ECO:0000313" key="11">
    <source>
        <dbReference type="Proteomes" id="UP000824090"/>
    </source>
</evidence>
<keyword evidence="4 9" id="KW-1003">Cell membrane</keyword>
<dbReference type="PANTHER" id="PTHR34308:SF1">
    <property type="entry name" value="COBALAMIN BIOSYNTHESIS PROTEIN CBIB"/>
    <property type="match status" value="1"/>
</dbReference>
<comment type="caution">
    <text evidence="9">Lacks conserved residue(s) required for the propagation of feature annotation.</text>
</comment>
<comment type="similarity">
    <text evidence="3 9">Belongs to the CobD/CbiB family.</text>
</comment>
<accession>A0A9D1L709</accession>
<reference evidence="10" key="1">
    <citation type="submission" date="2020-10" db="EMBL/GenBank/DDBJ databases">
        <authorList>
            <person name="Gilroy R."/>
        </authorList>
    </citation>
    <scope>NUCLEOTIDE SEQUENCE</scope>
    <source>
        <strain evidence="10">ChiHcec3-6078</strain>
    </source>
</reference>
<evidence type="ECO:0000256" key="3">
    <source>
        <dbReference type="ARBA" id="ARBA00006263"/>
    </source>
</evidence>
<sequence>MVPLLTGVLADFIFGDPRGMPHPVRLMGIIIEKGEGPLRRIFPSSPGGERAAGALLSIGVVLIFLILPALILWALALVNPWLSLAAEAFMCWQAVSVKGLKKESMKVEKALEEGDVEKARGAVSMIVGRDTERLDEKGIIKAAVETVAENTSDGAIAPMMFIMVGGAPLGFFYKAVNTLDSMIGYKNDRYINFGAFAARLDDVCNFIPARVSAMLMVCAAFLTGLDGRNAWKIFRRDRFNHASPNSAQTEAVCAGALRIRLAGDAWYFGKLYRKKYIGDDLRPVEAADIRRANMLLYATSLICLGLGAALWIMVILWI</sequence>
<dbReference type="NCBIfam" id="TIGR00380">
    <property type="entry name" value="cobal_cbiB"/>
    <property type="match status" value="1"/>
</dbReference>
<evidence type="ECO:0000256" key="4">
    <source>
        <dbReference type="ARBA" id="ARBA00022475"/>
    </source>
</evidence>
<feature type="transmembrane region" description="Helical" evidence="9">
    <location>
        <begin position="295"/>
        <end position="317"/>
    </location>
</feature>
<gene>
    <name evidence="9 10" type="primary">cobD</name>
    <name evidence="10" type="ORF">IAC50_04030</name>
</gene>
<dbReference type="AlphaFoldDB" id="A0A9D1L709"/>
<dbReference type="EMBL" id="DVMP01000078">
    <property type="protein sequence ID" value="HIU25642.1"/>
    <property type="molecule type" value="Genomic_DNA"/>
</dbReference>
<dbReference type="PANTHER" id="PTHR34308">
    <property type="entry name" value="COBALAMIN BIOSYNTHESIS PROTEIN CBIB"/>
    <property type="match status" value="1"/>
</dbReference>
<dbReference type="Proteomes" id="UP000824090">
    <property type="component" value="Unassembled WGS sequence"/>
</dbReference>
<keyword evidence="6 9" id="KW-0812">Transmembrane</keyword>
<protein>
    <recommendedName>
        <fullName evidence="9">Cobalamin biosynthesis protein CobD</fullName>
    </recommendedName>
</protein>
<evidence type="ECO:0000256" key="2">
    <source>
        <dbReference type="ARBA" id="ARBA00004953"/>
    </source>
</evidence>
<keyword evidence="8 9" id="KW-0472">Membrane</keyword>